<dbReference type="SUPFAM" id="SSF46785">
    <property type="entry name" value="Winged helix' DNA-binding domain"/>
    <property type="match status" value="1"/>
</dbReference>
<dbReference type="GO" id="GO:0003700">
    <property type="term" value="F:DNA-binding transcription factor activity"/>
    <property type="evidence" value="ECO:0007669"/>
    <property type="project" value="InterPro"/>
</dbReference>
<dbReference type="Gene3D" id="1.10.10.10">
    <property type="entry name" value="Winged helix-like DNA-binding domain superfamily/Winged helix DNA-binding domain"/>
    <property type="match status" value="1"/>
</dbReference>
<gene>
    <name evidence="2" type="ORF">D1781_04100</name>
</gene>
<accession>A0A3A1UBB2</accession>
<dbReference type="Proteomes" id="UP000265742">
    <property type="component" value="Unassembled WGS sequence"/>
</dbReference>
<dbReference type="PANTHER" id="PTHR33164">
    <property type="entry name" value="TRANSCRIPTIONAL REGULATOR, MARR FAMILY"/>
    <property type="match status" value="1"/>
</dbReference>
<dbReference type="PRINTS" id="PR00598">
    <property type="entry name" value="HTHMARR"/>
</dbReference>
<dbReference type="Pfam" id="PF12802">
    <property type="entry name" value="MarR_2"/>
    <property type="match status" value="1"/>
</dbReference>
<evidence type="ECO:0000313" key="2">
    <source>
        <dbReference type="EMBL" id="RIX30606.1"/>
    </source>
</evidence>
<reference evidence="3" key="1">
    <citation type="submission" date="2018-09" db="EMBL/GenBank/DDBJ databases">
        <authorList>
            <person name="Kim I."/>
        </authorList>
    </citation>
    <scope>NUCLEOTIDE SEQUENCE [LARGE SCALE GENOMIC DNA]</scope>
    <source>
        <strain evidence="3">DD4a</strain>
    </source>
</reference>
<organism evidence="2 3">
    <name type="scientific">Amnibacterium setariae</name>
    <dbReference type="NCBI Taxonomy" id="2306585"/>
    <lineage>
        <taxon>Bacteria</taxon>
        <taxon>Bacillati</taxon>
        <taxon>Actinomycetota</taxon>
        <taxon>Actinomycetes</taxon>
        <taxon>Micrococcales</taxon>
        <taxon>Microbacteriaceae</taxon>
        <taxon>Amnibacterium</taxon>
    </lineage>
</organism>
<dbReference type="InterPro" id="IPR036390">
    <property type="entry name" value="WH_DNA-bd_sf"/>
</dbReference>
<name>A0A3A1UBB2_9MICO</name>
<dbReference type="AlphaFoldDB" id="A0A3A1UBB2"/>
<dbReference type="PROSITE" id="PS50995">
    <property type="entry name" value="HTH_MARR_2"/>
    <property type="match status" value="1"/>
</dbReference>
<dbReference type="RefSeq" id="WP_119480967.1">
    <property type="nucleotide sequence ID" value="NZ_QXTG01000001.1"/>
</dbReference>
<dbReference type="EMBL" id="QXTG01000001">
    <property type="protein sequence ID" value="RIX30606.1"/>
    <property type="molecule type" value="Genomic_DNA"/>
</dbReference>
<protein>
    <submittedName>
        <fullName evidence="2">MarR family transcriptional regulator</fullName>
    </submittedName>
</protein>
<sequence>MESPQDWPTGRLLSTAARLVEHAWAERLETVGLTHAGLIALHLLGEGARSQSDLARSARVQLQTMARTVERLERHGHVTRQRDAADARRVLVARTPEGAALLEQAQRLESEALPPVSDPAALRALLLEVVRSASGGRFPAS</sequence>
<comment type="caution">
    <text evidence="2">The sequence shown here is derived from an EMBL/GenBank/DDBJ whole genome shotgun (WGS) entry which is preliminary data.</text>
</comment>
<evidence type="ECO:0000259" key="1">
    <source>
        <dbReference type="PROSITE" id="PS50995"/>
    </source>
</evidence>
<dbReference type="OrthoDB" id="69852at2"/>
<dbReference type="GO" id="GO:0006950">
    <property type="term" value="P:response to stress"/>
    <property type="evidence" value="ECO:0007669"/>
    <property type="project" value="TreeGrafter"/>
</dbReference>
<dbReference type="InterPro" id="IPR000835">
    <property type="entry name" value="HTH_MarR-typ"/>
</dbReference>
<dbReference type="SMART" id="SM00347">
    <property type="entry name" value="HTH_MARR"/>
    <property type="match status" value="1"/>
</dbReference>
<dbReference type="InterPro" id="IPR039422">
    <property type="entry name" value="MarR/SlyA-like"/>
</dbReference>
<dbReference type="InterPro" id="IPR036388">
    <property type="entry name" value="WH-like_DNA-bd_sf"/>
</dbReference>
<keyword evidence="3" id="KW-1185">Reference proteome</keyword>
<feature type="domain" description="HTH marR-type" evidence="1">
    <location>
        <begin position="6"/>
        <end position="135"/>
    </location>
</feature>
<evidence type="ECO:0000313" key="3">
    <source>
        <dbReference type="Proteomes" id="UP000265742"/>
    </source>
</evidence>
<dbReference type="PANTHER" id="PTHR33164:SF43">
    <property type="entry name" value="HTH-TYPE TRANSCRIPTIONAL REPRESSOR YETL"/>
    <property type="match status" value="1"/>
</dbReference>
<proteinExistence type="predicted"/>